<comment type="subcellular location">
    <subcellularLocation>
        <location evidence="8">Cell membrane</location>
        <topology evidence="8">Multi-pass membrane protein</topology>
    </subcellularLocation>
</comment>
<dbReference type="GO" id="GO:0005384">
    <property type="term" value="F:manganese ion transmembrane transporter activity"/>
    <property type="evidence" value="ECO:0007669"/>
    <property type="project" value="UniProtKB-UniRule"/>
</dbReference>
<sequence>MNIITSLFLALGLSADAFAVSVTNGMCCCRMNKKNAIATAFTFGFFQCIMPLIGYFLGSNFTQIINRYQHWVALILLSSIGINMITEAIKEKNNPEELACQTKNIFSAKNLVLQGIATSIDALAAGVSMLAMNLNIVTTSVFIGLVTFLCCCFGIFMGRKFGTILGLRARFVGGFILIVIGLKIFIEHYI</sequence>
<gene>
    <name evidence="8" type="primary">mntP</name>
    <name evidence="10" type="ORF">I5677_15255</name>
</gene>
<dbReference type="Proteomes" id="UP000623269">
    <property type="component" value="Unassembled WGS sequence"/>
</dbReference>
<evidence type="ECO:0000256" key="1">
    <source>
        <dbReference type="ARBA" id="ARBA00022448"/>
    </source>
</evidence>
<evidence type="ECO:0000313" key="11">
    <source>
        <dbReference type="Proteomes" id="UP000623269"/>
    </source>
</evidence>
<dbReference type="EMBL" id="JAEAGR010000018">
    <property type="protein sequence ID" value="MBH1942257.1"/>
    <property type="molecule type" value="Genomic_DNA"/>
</dbReference>
<comment type="caution">
    <text evidence="10">The sequence shown here is derived from an EMBL/GenBank/DDBJ whole genome shotgun (WGS) entry which is preliminary data.</text>
</comment>
<evidence type="ECO:0000313" key="10">
    <source>
        <dbReference type="EMBL" id="MBH1942257.1"/>
    </source>
</evidence>
<dbReference type="PANTHER" id="PTHR35529:SF1">
    <property type="entry name" value="MANGANESE EFFLUX PUMP MNTP-RELATED"/>
    <property type="match status" value="1"/>
</dbReference>
<keyword evidence="11" id="KW-1185">Reference proteome</keyword>
<dbReference type="PANTHER" id="PTHR35529">
    <property type="entry name" value="MANGANESE EFFLUX PUMP MNTP-RELATED"/>
    <property type="match status" value="1"/>
</dbReference>
<name>A0A8J7H521_9FIRM</name>
<reference evidence="10" key="1">
    <citation type="submission" date="2020-12" db="EMBL/GenBank/DDBJ databases">
        <title>M. sibirica DSM 26468T genome.</title>
        <authorList>
            <person name="Thieme N."/>
            <person name="Rettenmaier R."/>
            <person name="Zverlov V."/>
            <person name="Liebl W."/>
        </authorList>
    </citation>
    <scope>NUCLEOTIDE SEQUENCE</scope>
    <source>
        <strain evidence="10">DSM 26468</strain>
    </source>
</reference>
<feature type="transmembrane region" description="Helical" evidence="8">
    <location>
        <begin position="35"/>
        <end position="58"/>
    </location>
</feature>
<feature type="transmembrane region" description="Helical" evidence="8">
    <location>
        <begin position="136"/>
        <end position="157"/>
    </location>
</feature>
<dbReference type="HAMAP" id="MF_01521">
    <property type="entry name" value="MntP_pump"/>
    <property type="match status" value="1"/>
</dbReference>
<comment type="function">
    <text evidence="8">Probably functions as a manganese efflux pump.</text>
</comment>
<keyword evidence="6 8" id="KW-0472">Membrane</keyword>
<accession>A0A8J7H521</accession>
<keyword evidence="1 8" id="KW-0813">Transport</keyword>
<keyword evidence="9" id="KW-0732">Signal</keyword>
<evidence type="ECO:0000256" key="5">
    <source>
        <dbReference type="ARBA" id="ARBA00023065"/>
    </source>
</evidence>
<comment type="caution">
    <text evidence="8">Lacks conserved residue(s) required for the propagation of feature annotation.</text>
</comment>
<feature type="transmembrane region" description="Helical" evidence="8">
    <location>
        <begin position="70"/>
        <end position="89"/>
    </location>
</feature>
<organism evidence="10 11">
    <name type="scientific">Mobilitalea sibirica</name>
    <dbReference type="NCBI Taxonomy" id="1462919"/>
    <lineage>
        <taxon>Bacteria</taxon>
        <taxon>Bacillati</taxon>
        <taxon>Bacillota</taxon>
        <taxon>Clostridia</taxon>
        <taxon>Lachnospirales</taxon>
        <taxon>Lachnospiraceae</taxon>
        <taxon>Mobilitalea</taxon>
    </lineage>
</organism>
<protein>
    <recommendedName>
        <fullName evidence="8">Putative manganese efflux pump MntP</fullName>
    </recommendedName>
</protein>
<evidence type="ECO:0000256" key="2">
    <source>
        <dbReference type="ARBA" id="ARBA00022475"/>
    </source>
</evidence>
<keyword evidence="7 8" id="KW-0464">Manganese</keyword>
<dbReference type="Pfam" id="PF02659">
    <property type="entry name" value="Mntp"/>
    <property type="match status" value="1"/>
</dbReference>
<comment type="similarity">
    <text evidence="8">Belongs to the MntP (TC 9.B.29) family.</text>
</comment>
<dbReference type="GO" id="GO:0005886">
    <property type="term" value="C:plasma membrane"/>
    <property type="evidence" value="ECO:0007669"/>
    <property type="project" value="UniProtKB-SubCell"/>
</dbReference>
<keyword evidence="4 8" id="KW-1133">Transmembrane helix</keyword>
<dbReference type="RefSeq" id="WP_197662506.1">
    <property type="nucleotide sequence ID" value="NZ_JAEAGR010000018.1"/>
</dbReference>
<feature type="signal peptide" evidence="9">
    <location>
        <begin position="1"/>
        <end position="19"/>
    </location>
</feature>
<feature type="transmembrane region" description="Helical" evidence="8">
    <location>
        <begin position="169"/>
        <end position="186"/>
    </location>
</feature>
<proteinExistence type="inferred from homology"/>
<dbReference type="InterPro" id="IPR022929">
    <property type="entry name" value="Put_MntP"/>
</dbReference>
<dbReference type="AlphaFoldDB" id="A0A8J7H521"/>
<keyword evidence="3 8" id="KW-0812">Transmembrane</keyword>
<evidence type="ECO:0000256" key="4">
    <source>
        <dbReference type="ARBA" id="ARBA00022989"/>
    </source>
</evidence>
<keyword evidence="2 8" id="KW-1003">Cell membrane</keyword>
<evidence type="ECO:0000256" key="8">
    <source>
        <dbReference type="HAMAP-Rule" id="MF_01521"/>
    </source>
</evidence>
<evidence type="ECO:0000256" key="6">
    <source>
        <dbReference type="ARBA" id="ARBA00023136"/>
    </source>
</evidence>
<evidence type="ECO:0000256" key="9">
    <source>
        <dbReference type="SAM" id="SignalP"/>
    </source>
</evidence>
<keyword evidence="5 8" id="KW-0406">Ion transport</keyword>
<dbReference type="InterPro" id="IPR003810">
    <property type="entry name" value="Mntp/YtaF"/>
</dbReference>
<feature type="chain" id="PRO_5035287937" description="Putative manganese efflux pump MntP" evidence="9">
    <location>
        <begin position="20"/>
        <end position="190"/>
    </location>
</feature>
<evidence type="ECO:0000256" key="7">
    <source>
        <dbReference type="ARBA" id="ARBA00023211"/>
    </source>
</evidence>
<evidence type="ECO:0000256" key="3">
    <source>
        <dbReference type="ARBA" id="ARBA00022692"/>
    </source>
</evidence>